<keyword evidence="1" id="KW-0805">Transcription regulation</keyword>
<accession>A0A1G8G978</accession>
<dbReference type="AlphaFoldDB" id="A0A1G8G978"/>
<evidence type="ECO:0000313" key="5">
    <source>
        <dbReference type="Proteomes" id="UP000198923"/>
    </source>
</evidence>
<dbReference type="GO" id="GO:0003677">
    <property type="term" value="F:DNA binding"/>
    <property type="evidence" value="ECO:0007669"/>
    <property type="project" value="UniProtKB-KW"/>
</dbReference>
<sequence length="317" mass="35725">MAILLMLQARDHLTARELAERLEVSERTIYRDIESLSTAGVPVYGQAGHRGGFRLLDGYRTRLTGLTGQEAEALFLTGLPAAAADLGLGTAVAAAEVKLAATLPEQVRDRGEQLRRRFHVDTSSWYQDGDPVPHLPEMARAVRLQRRVRVRYLRWEQPHEVERTVEPYGLVLKGGRWYAVVRKHGVFRTYRVSRVVDLTVLEEEFERHEDFDLPSYWRTYIADFDVRRHRGRVVVRLSPTGVERLSHLEDAVTVQALLGSSTAEPDGWTRVELPVESDEQAISDLLRLGPDAVIVAPERLRARMATVLTAAAARYAG</sequence>
<keyword evidence="4" id="KW-0238">DNA-binding</keyword>
<dbReference type="InterPro" id="IPR013196">
    <property type="entry name" value="HTH_11"/>
</dbReference>
<organism evidence="4 5">
    <name type="scientific">Sinosporangium album</name>
    <dbReference type="NCBI Taxonomy" id="504805"/>
    <lineage>
        <taxon>Bacteria</taxon>
        <taxon>Bacillati</taxon>
        <taxon>Actinomycetota</taxon>
        <taxon>Actinomycetes</taxon>
        <taxon>Streptosporangiales</taxon>
        <taxon>Streptosporangiaceae</taxon>
        <taxon>Sinosporangium</taxon>
    </lineage>
</organism>
<dbReference type="InterPro" id="IPR026881">
    <property type="entry name" value="WYL_dom"/>
</dbReference>
<reference evidence="4 5" key="1">
    <citation type="submission" date="2016-10" db="EMBL/GenBank/DDBJ databases">
        <authorList>
            <person name="de Groot N.N."/>
        </authorList>
    </citation>
    <scope>NUCLEOTIDE SEQUENCE [LARGE SCALE GENOMIC DNA]</scope>
    <source>
        <strain evidence="4 5">CPCC 201354</strain>
    </source>
</reference>
<evidence type="ECO:0000256" key="2">
    <source>
        <dbReference type="ARBA" id="ARBA00023163"/>
    </source>
</evidence>
<dbReference type="InterPro" id="IPR036390">
    <property type="entry name" value="WH_DNA-bd_sf"/>
</dbReference>
<gene>
    <name evidence="4" type="ORF">SAMN05421505_12626</name>
</gene>
<protein>
    <submittedName>
        <fullName evidence="4">Predicted DNA-binding transcriptional regulator YafY, contains an HTH and WYL domains</fullName>
    </submittedName>
</protein>
<evidence type="ECO:0000313" key="4">
    <source>
        <dbReference type="EMBL" id="SDH90948.1"/>
    </source>
</evidence>
<evidence type="ECO:0000256" key="1">
    <source>
        <dbReference type="ARBA" id="ARBA00023015"/>
    </source>
</evidence>
<dbReference type="InterPro" id="IPR051534">
    <property type="entry name" value="CBASS_pafABC_assoc_protein"/>
</dbReference>
<dbReference type="InterPro" id="IPR028349">
    <property type="entry name" value="PafC-like"/>
</dbReference>
<dbReference type="Pfam" id="PF13280">
    <property type="entry name" value="WYL"/>
    <property type="match status" value="1"/>
</dbReference>
<dbReference type="EMBL" id="FNCN01000026">
    <property type="protein sequence ID" value="SDH90948.1"/>
    <property type="molecule type" value="Genomic_DNA"/>
</dbReference>
<dbReference type="Pfam" id="PF08279">
    <property type="entry name" value="HTH_11"/>
    <property type="match status" value="1"/>
</dbReference>
<keyword evidence="2" id="KW-0804">Transcription</keyword>
<dbReference type="PANTHER" id="PTHR34580:SF1">
    <property type="entry name" value="PROTEIN PAFC"/>
    <property type="match status" value="1"/>
</dbReference>
<dbReference type="Gene3D" id="1.10.10.10">
    <property type="entry name" value="Winged helix-like DNA-binding domain superfamily/Winged helix DNA-binding domain"/>
    <property type="match status" value="1"/>
</dbReference>
<name>A0A1G8G978_9ACTN</name>
<dbReference type="PROSITE" id="PS51000">
    <property type="entry name" value="HTH_DEOR_2"/>
    <property type="match status" value="1"/>
</dbReference>
<dbReference type="Proteomes" id="UP000198923">
    <property type="component" value="Unassembled WGS sequence"/>
</dbReference>
<dbReference type="STRING" id="504805.SAMN05421505_12626"/>
<dbReference type="PANTHER" id="PTHR34580">
    <property type="match status" value="1"/>
</dbReference>
<dbReference type="PIRSF" id="PIRSF016838">
    <property type="entry name" value="PafC"/>
    <property type="match status" value="1"/>
</dbReference>
<dbReference type="InterPro" id="IPR036388">
    <property type="entry name" value="WH-like_DNA-bd_sf"/>
</dbReference>
<dbReference type="SUPFAM" id="SSF46785">
    <property type="entry name" value="Winged helix' DNA-binding domain"/>
    <property type="match status" value="1"/>
</dbReference>
<keyword evidence="5" id="KW-1185">Reference proteome</keyword>
<dbReference type="InterPro" id="IPR057727">
    <property type="entry name" value="WCX_dom"/>
</dbReference>
<feature type="domain" description="HTH deoR-type" evidence="3">
    <location>
        <begin position="1"/>
        <end position="51"/>
    </location>
</feature>
<proteinExistence type="predicted"/>
<dbReference type="PROSITE" id="PS52050">
    <property type="entry name" value="WYL"/>
    <property type="match status" value="1"/>
</dbReference>
<evidence type="ECO:0000259" key="3">
    <source>
        <dbReference type="PROSITE" id="PS51000"/>
    </source>
</evidence>
<dbReference type="Pfam" id="PF25583">
    <property type="entry name" value="WCX"/>
    <property type="match status" value="1"/>
</dbReference>
<dbReference type="GO" id="GO:0003700">
    <property type="term" value="F:DNA-binding transcription factor activity"/>
    <property type="evidence" value="ECO:0007669"/>
    <property type="project" value="InterPro"/>
</dbReference>
<dbReference type="InterPro" id="IPR001034">
    <property type="entry name" value="DeoR_HTH"/>
</dbReference>